<keyword evidence="3" id="KW-1185">Reference proteome</keyword>
<dbReference type="AlphaFoldDB" id="A0AAD9S8M7"/>
<comment type="caution">
    <text evidence="2">The sequence shown here is derived from an EMBL/GenBank/DDBJ whole genome shotgun (WGS) entry which is preliminary data.</text>
</comment>
<dbReference type="Proteomes" id="UP001265746">
    <property type="component" value="Unassembled WGS sequence"/>
</dbReference>
<feature type="compositionally biased region" description="Polar residues" evidence="1">
    <location>
        <begin position="285"/>
        <end position="302"/>
    </location>
</feature>
<gene>
    <name evidence="2" type="ORF">N8I77_010526</name>
</gene>
<feature type="region of interest" description="Disordered" evidence="1">
    <location>
        <begin position="88"/>
        <end position="316"/>
    </location>
</feature>
<evidence type="ECO:0000313" key="3">
    <source>
        <dbReference type="Proteomes" id="UP001265746"/>
    </source>
</evidence>
<accession>A0AAD9S8M7</accession>
<dbReference type="EMBL" id="JAUJFL010000006">
    <property type="protein sequence ID" value="KAK2601051.1"/>
    <property type="molecule type" value="Genomic_DNA"/>
</dbReference>
<feature type="compositionally biased region" description="Polar residues" evidence="1">
    <location>
        <begin position="115"/>
        <end position="135"/>
    </location>
</feature>
<evidence type="ECO:0000256" key="1">
    <source>
        <dbReference type="SAM" id="MobiDB-lite"/>
    </source>
</evidence>
<sequence length="316" mass="34248">MAANVEKERKQASDLQKGLETLLGLQRLGFLAPPAADEIRNLVAEGIADKLGDSYRTFPSAHEGTEIRRDAVPEPCALKKNVEKFVAAKHAPPKTSKPAEQKPNIAQAITKRQRQTFNTLAQIKAQDQSRPNVNYTARDAARYKKTEPRKKAEPRKAEPKKQIRTTAPNPPTLPKDATSQEWTGELKAWDDILSKKAGVSETTVRPSHQQEPIAEGDGSLMAHATPKGNNDLVIGEKTAASPTPKDGSYALKKAATAKNPDEDNKEATASQSLKTAAAVSDKASDQNNTIKQSAEPQSSSDKGSIDFGDDLISFSY</sequence>
<feature type="compositionally biased region" description="Basic and acidic residues" evidence="1">
    <location>
        <begin position="139"/>
        <end position="161"/>
    </location>
</feature>
<name>A0AAD9S8M7_PHOAM</name>
<feature type="compositionally biased region" description="Polar residues" evidence="1">
    <location>
        <begin position="200"/>
        <end position="210"/>
    </location>
</feature>
<organism evidence="2 3">
    <name type="scientific">Phomopsis amygdali</name>
    <name type="common">Fusicoccum amygdali</name>
    <dbReference type="NCBI Taxonomy" id="1214568"/>
    <lineage>
        <taxon>Eukaryota</taxon>
        <taxon>Fungi</taxon>
        <taxon>Dikarya</taxon>
        <taxon>Ascomycota</taxon>
        <taxon>Pezizomycotina</taxon>
        <taxon>Sordariomycetes</taxon>
        <taxon>Sordariomycetidae</taxon>
        <taxon>Diaporthales</taxon>
        <taxon>Diaporthaceae</taxon>
        <taxon>Diaporthe</taxon>
    </lineage>
</organism>
<proteinExistence type="predicted"/>
<reference evidence="2" key="1">
    <citation type="submission" date="2023-06" db="EMBL/GenBank/DDBJ databases">
        <authorList>
            <person name="Noh H."/>
        </authorList>
    </citation>
    <scope>NUCLEOTIDE SEQUENCE</scope>
    <source>
        <strain evidence="2">DUCC20226</strain>
    </source>
</reference>
<protein>
    <submittedName>
        <fullName evidence="2">Uncharacterized protein</fullName>
    </submittedName>
</protein>
<evidence type="ECO:0000313" key="2">
    <source>
        <dbReference type="EMBL" id="KAK2601051.1"/>
    </source>
</evidence>